<dbReference type="InterPro" id="IPR051531">
    <property type="entry name" value="N-acetyltransferase"/>
</dbReference>
<dbReference type="Pfam" id="PF13302">
    <property type="entry name" value="Acetyltransf_3"/>
    <property type="match status" value="1"/>
</dbReference>
<dbReference type="Gene3D" id="3.40.630.30">
    <property type="match status" value="1"/>
</dbReference>
<evidence type="ECO:0000313" key="2">
    <source>
        <dbReference type="EMBL" id="QOD60828.1"/>
    </source>
</evidence>
<dbReference type="RefSeq" id="WP_088354114.1">
    <property type="nucleotide sequence ID" value="NZ_CP061813.1"/>
</dbReference>
<dbReference type="PANTHER" id="PTHR43792">
    <property type="entry name" value="GNAT FAMILY, PUTATIVE (AFU_ORTHOLOGUE AFUA_3G00765)-RELATED-RELATED"/>
    <property type="match status" value="1"/>
</dbReference>
<dbReference type="AlphaFoldDB" id="A0A7L8AFP3"/>
<gene>
    <name evidence="2" type="ORF">H9I45_16050</name>
</gene>
<keyword evidence="2" id="KW-0808">Transferase</keyword>
<name>A0A7L8AFP3_9FLAO</name>
<dbReference type="CDD" id="cd04301">
    <property type="entry name" value="NAT_SF"/>
    <property type="match status" value="1"/>
</dbReference>
<evidence type="ECO:0000259" key="1">
    <source>
        <dbReference type="PROSITE" id="PS51186"/>
    </source>
</evidence>
<organism evidence="2 3">
    <name type="scientific">Polaribacter haliotis</name>
    <dbReference type="NCBI Taxonomy" id="1888915"/>
    <lineage>
        <taxon>Bacteria</taxon>
        <taxon>Pseudomonadati</taxon>
        <taxon>Bacteroidota</taxon>
        <taxon>Flavobacteriia</taxon>
        <taxon>Flavobacteriales</taxon>
        <taxon>Flavobacteriaceae</taxon>
    </lineage>
</organism>
<dbReference type="KEGG" id="phal:H9I45_16050"/>
<proteinExistence type="predicted"/>
<dbReference type="Proteomes" id="UP000516764">
    <property type="component" value="Chromosome"/>
</dbReference>
<feature type="domain" description="N-acetyltransferase" evidence="1">
    <location>
        <begin position="30"/>
        <end position="174"/>
    </location>
</feature>
<sequence length="174" mass="20498">MKFNFTIFPELKTERLLLRKANFNDTKAVFDLRSCEEINKFVATKRVKNIEEAKDFINICDKLYKEENRIFWLIHYKNEVIGSIVLHRISLKDSFAEIGYKLKPTFQQKGFMSEALKEVLKFGFKSLDLKTIEAFTHKDNAPSIALLEKNNFVLQPDKTDKGFEHNRIFKLVEN</sequence>
<dbReference type="InterPro" id="IPR016181">
    <property type="entry name" value="Acyl_CoA_acyltransferase"/>
</dbReference>
<dbReference type="PROSITE" id="PS51186">
    <property type="entry name" value="GNAT"/>
    <property type="match status" value="1"/>
</dbReference>
<reference evidence="2 3" key="1">
    <citation type="journal article" date="2016" name="Int. J. Syst. Evol. Microbiol.">
        <title>Polaribacter haliotis sp. nov., isolated from the gut of abalone Haliotis discus hannai.</title>
        <authorList>
            <person name="Kim Y.O."/>
            <person name="Park I.S."/>
            <person name="Park S."/>
            <person name="Nam B.H."/>
            <person name="Park J.M."/>
            <person name="Kim D.G."/>
            <person name="Yoon J.H."/>
        </authorList>
    </citation>
    <scope>NUCLEOTIDE SEQUENCE [LARGE SCALE GENOMIC DNA]</scope>
    <source>
        <strain evidence="2 3">KCTC 52418</strain>
    </source>
</reference>
<accession>A0A7L8AFP3</accession>
<dbReference type="GO" id="GO:0016747">
    <property type="term" value="F:acyltransferase activity, transferring groups other than amino-acyl groups"/>
    <property type="evidence" value="ECO:0007669"/>
    <property type="project" value="InterPro"/>
</dbReference>
<evidence type="ECO:0000313" key="3">
    <source>
        <dbReference type="Proteomes" id="UP000516764"/>
    </source>
</evidence>
<keyword evidence="3" id="KW-1185">Reference proteome</keyword>
<dbReference type="OrthoDB" id="9811523at2"/>
<protein>
    <submittedName>
        <fullName evidence="2">GNAT family N-acetyltransferase</fullName>
    </submittedName>
</protein>
<dbReference type="SUPFAM" id="SSF55729">
    <property type="entry name" value="Acyl-CoA N-acyltransferases (Nat)"/>
    <property type="match status" value="1"/>
</dbReference>
<dbReference type="EMBL" id="CP061813">
    <property type="protein sequence ID" value="QOD60828.1"/>
    <property type="molecule type" value="Genomic_DNA"/>
</dbReference>
<dbReference type="PANTHER" id="PTHR43792:SF1">
    <property type="entry name" value="N-ACETYLTRANSFERASE DOMAIN-CONTAINING PROTEIN"/>
    <property type="match status" value="1"/>
</dbReference>
<dbReference type="InterPro" id="IPR000182">
    <property type="entry name" value="GNAT_dom"/>
</dbReference>